<dbReference type="InParanoid" id="A0A2P5FTJ9"/>
<keyword evidence="2" id="KW-1185">Reference proteome</keyword>
<dbReference type="OrthoDB" id="407275at2759"/>
<evidence type="ECO:0000313" key="2">
    <source>
        <dbReference type="Proteomes" id="UP000237000"/>
    </source>
</evidence>
<proteinExistence type="predicted"/>
<name>A0A2P5FTJ9_TREOI</name>
<comment type="caution">
    <text evidence="1">The sequence shown here is derived from an EMBL/GenBank/DDBJ whole genome shotgun (WGS) entry which is preliminary data.</text>
</comment>
<dbReference type="InterPro" id="IPR016169">
    <property type="entry name" value="FAD-bd_PCMH_sub2"/>
</dbReference>
<dbReference type="Gene3D" id="3.40.462.20">
    <property type="match status" value="1"/>
</dbReference>
<organism evidence="1 2">
    <name type="scientific">Trema orientale</name>
    <name type="common">Charcoal tree</name>
    <name type="synonym">Celtis orientalis</name>
    <dbReference type="NCBI Taxonomy" id="63057"/>
    <lineage>
        <taxon>Eukaryota</taxon>
        <taxon>Viridiplantae</taxon>
        <taxon>Streptophyta</taxon>
        <taxon>Embryophyta</taxon>
        <taxon>Tracheophyta</taxon>
        <taxon>Spermatophyta</taxon>
        <taxon>Magnoliopsida</taxon>
        <taxon>eudicotyledons</taxon>
        <taxon>Gunneridae</taxon>
        <taxon>Pentapetalae</taxon>
        <taxon>rosids</taxon>
        <taxon>fabids</taxon>
        <taxon>Rosales</taxon>
        <taxon>Cannabaceae</taxon>
        <taxon>Trema</taxon>
    </lineage>
</organism>
<gene>
    <name evidence="1" type="ORF">TorRG33x02_032870</name>
</gene>
<dbReference type="STRING" id="63057.A0A2P5FTJ9"/>
<accession>A0A2P5FTJ9</accession>
<protein>
    <submittedName>
        <fullName evidence="1">Uncharacterized protein</fullName>
    </submittedName>
</protein>
<sequence>MRLVNRWQYVAHKFDEDFLIYVRFTIVNSTQNKQNKIAIQAQFISLFLGGVDSLLLLMKKSFLELGLKIKDCIEISWIEFVTYFDRSPIRKSQGSVNKTSQHRVLAFKAKLDYVKKANIEKFVTNNIGKVIRRRWSGIDPVVSLGGKMSKILESEILFVHRAGCLYKILYYAQWEGEEKDAAAAAERHINWTRSVYNYMSPYVSKNPRASYLNYRDLDLGKNNEKGHTSYT</sequence>
<dbReference type="AlphaFoldDB" id="A0A2P5FTJ9"/>
<reference evidence="2" key="1">
    <citation type="submission" date="2016-06" db="EMBL/GenBank/DDBJ databases">
        <title>Parallel loss of symbiosis genes in relatives of nitrogen-fixing non-legume Parasponia.</title>
        <authorList>
            <person name="Van Velzen R."/>
            <person name="Holmer R."/>
            <person name="Bu F."/>
            <person name="Rutten L."/>
            <person name="Van Zeijl A."/>
            <person name="Liu W."/>
            <person name="Santuari L."/>
            <person name="Cao Q."/>
            <person name="Sharma T."/>
            <person name="Shen D."/>
            <person name="Roswanjaya Y."/>
            <person name="Wardhani T."/>
            <person name="Kalhor M.S."/>
            <person name="Jansen J."/>
            <person name="Van den Hoogen J."/>
            <person name="Gungor B."/>
            <person name="Hartog M."/>
            <person name="Hontelez J."/>
            <person name="Verver J."/>
            <person name="Yang W.-C."/>
            <person name="Schijlen E."/>
            <person name="Repin R."/>
            <person name="Schilthuizen M."/>
            <person name="Schranz E."/>
            <person name="Heidstra R."/>
            <person name="Miyata K."/>
            <person name="Fedorova E."/>
            <person name="Kohlen W."/>
            <person name="Bisseling T."/>
            <person name="Smit S."/>
            <person name="Geurts R."/>
        </authorList>
    </citation>
    <scope>NUCLEOTIDE SEQUENCE [LARGE SCALE GENOMIC DNA]</scope>
    <source>
        <strain evidence="2">cv. RG33-2</strain>
    </source>
</reference>
<dbReference type="EMBL" id="JXTC01000010">
    <property type="protein sequence ID" value="POO01104.1"/>
    <property type="molecule type" value="Genomic_DNA"/>
</dbReference>
<dbReference type="PANTHER" id="PTHR32448">
    <property type="entry name" value="OS08G0158400 PROTEIN"/>
    <property type="match status" value="1"/>
</dbReference>
<evidence type="ECO:0000313" key="1">
    <source>
        <dbReference type="EMBL" id="POO01104.1"/>
    </source>
</evidence>
<dbReference type="Proteomes" id="UP000237000">
    <property type="component" value="Unassembled WGS sequence"/>
</dbReference>
<dbReference type="Gene3D" id="3.30.465.10">
    <property type="match status" value="1"/>
</dbReference>